<feature type="region of interest" description="Disordered" evidence="8">
    <location>
        <begin position="1"/>
        <end position="79"/>
    </location>
</feature>
<dbReference type="FunFam" id="3.30.750.24:FF:000012">
    <property type="entry name" value="Sulfate transporter family protein"/>
    <property type="match status" value="1"/>
</dbReference>
<feature type="transmembrane region" description="Helical" evidence="9">
    <location>
        <begin position="404"/>
        <end position="430"/>
    </location>
</feature>
<evidence type="ECO:0000259" key="10">
    <source>
        <dbReference type="PROSITE" id="PS50042"/>
    </source>
</evidence>
<evidence type="ECO:0000256" key="4">
    <source>
        <dbReference type="ARBA" id="ARBA00022692"/>
    </source>
</evidence>
<dbReference type="SUPFAM" id="SSF52091">
    <property type="entry name" value="SpoIIaa-like"/>
    <property type="match status" value="1"/>
</dbReference>
<dbReference type="InterPro" id="IPR011547">
    <property type="entry name" value="SLC26A/SulP_dom"/>
</dbReference>
<dbReference type="PROSITE" id="PS50801">
    <property type="entry name" value="STAS"/>
    <property type="match status" value="1"/>
</dbReference>
<dbReference type="CDD" id="cd07042">
    <property type="entry name" value="STAS_SulP_like_sulfate_transporter"/>
    <property type="match status" value="1"/>
</dbReference>
<gene>
    <name evidence="12" type="ORF">D0Z07_3808</name>
</gene>
<feature type="transmembrane region" description="Helical" evidence="9">
    <location>
        <begin position="668"/>
        <end position="687"/>
    </location>
</feature>
<feature type="transmembrane region" description="Helical" evidence="9">
    <location>
        <begin position="699"/>
        <end position="730"/>
    </location>
</feature>
<dbReference type="InterPro" id="IPR002645">
    <property type="entry name" value="STAS_dom"/>
</dbReference>
<dbReference type="Pfam" id="PF00916">
    <property type="entry name" value="Sulfate_transp"/>
    <property type="match status" value="1"/>
</dbReference>
<feature type="transmembrane region" description="Helical" evidence="9">
    <location>
        <begin position="480"/>
        <end position="497"/>
    </location>
</feature>
<keyword evidence="7 9" id="KW-0472">Membrane</keyword>
<feature type="compositionally biased region" description="Basic and acidic residues" evidence="8">
    <location>
        <begin position="139"/>
        <end position="152"/>
    </location>
</feature>
<keyword evidence="5" id="KW-0029">Amino-acid transport</keyword>
<dbReference type="SUPFAM" id="SSF51206">
    <property type="entry name" value="cAMP-binding domain-like"/>
    <property type="match status" value="1"/>
</dbReference>
<dbReference type="FunFam" id="2.60.120.10:FF:000141">
    <property type="entry name" value="Sulfate transporter family protein"/>
    <property type="match status" value="1"/>
</dbReference>
<keyword evidence="2" id="KW-0813">Transport</keyword>
<dbReference type="InterPro" id="IPR018490">
    <property type="entry name" value="cNMP-bd_dom_sf"/>
</dbReference>
<feature type="domain" description="STAS" evidence="11">
    <location>
        <begin position="770"/>
        <end position="878"/>
    </location>
</feature>
<evidence type="ECO:0000256" key="8">
    <source>
        <dbReference type="SAM" id="MobiDB-lite"/>
    </source>
</evidence>
<evidence type="ECO:0000256" key="9">
    <source>
        <dbReference type="SAM" id="Phobius"/>
    </source>
</evidence>
<name>A0A9P6VLB8_9HELO</name>
<dbReference type="Pfam" id="PF01740">
    <property type="entry name" value="STAS"/>
    <property type="match status" value="1"/>
</dbReference>
<dbReference type="GO" id="GO:0034490">
    <property type="term" value="P:basic amino acid transmembrane import into vacuole"/>
    <property type="evidence" value="ECO:0007669"/>
    <property type="project" value="UniProtKB-ARBA"/>
</dbReference>
<dbReference type="InterPro" id="IPR000595">
    <property type="entry name" value="cNMP-bd_dom"/>
</dbReference>
<evidence type="ECO:0000256" key="2">
    <source>
        <dbReference type="ARBA" id="ARBA00022448"/>
    </source>
</evidence>
<feature type="transmembrane region" description="Helical" evidence="9">
    <location>
        <begin position="307"/>
        <end position="331"/>
    </location>
</feature>
<feature type="transmembrane region" description="Helical" evidence="9">
    <location>
        <begin position="343"/>
        <end position="365"/>
    </location>
</feature>
<proteinExistence type="predicted"/>
<keyword evidence="4 9" id="KW-0812">Transmembrane</keyword>
<keyword evidence="13" id="KW-1185">Reference proteome</keyword>
<feature type="compositionally biased region" description="Polar residues" evidence="8">
    <location>
        <begin position="52"/>
        <end position="64"/>
    </location>
</feature>
<feature type="transmembrane region" description="Helical" evidence="9">
    <location>
        <begin position="437"/>
        <end position="460"/>
    </location>
</feature>
<dbReference type="Gene3D" id="2.60.120.10">
    <property type="entry name" value="Jelly Rolls"/>
    <property type="match status" value="1"/>
</dbReference>
<dbReference type="PROSITE" id="PS50042">
    <property type="entry name" value="CNMP_BINDING_3"/>
    <property type="match status" value="1"/>
</dbReference>
<accession>A0A9P6VLB8</accession>
<reference evidence="12" key="1">
    <citation type="submission" date="2019-07" db="EMBL/GenBank/DDBJ databases">
        <title>Hyphodiscus hymeniophilus genome sequencing and assembly.</title>
        <authorList>
            <person name="Kramer G."/>
            <person name="Nodwell J."/>
        </authorList>
    </citation>
    <scope>NUCLEOTIDE SEQUENCE</scope>
    <source>
        <strain evidence="12">ATCC 34498</strain>
    </source>
</reference>
<sequence length="1097" mass="121182">MSLPSSSHRRLRGLSMASHTSPRLIPGSSASADGTSNAAEDVSYGSFRGTADAQNSTLNPSAASEQREPTRSFVHLSYRGPLAPIDSAQYARSVREDTAELASYALSDKLSIRSSSPRRSNQPHLESYFQQPTDSESTSNRESEALRNHIIEEVSEPVSPAEDEVGRSPGTSMLADLLRHSPSGRSPPDNMEEEDDGKSQDGDKDGVDMRQGRLIITSNGVKMDATERTPLIGKDVSLEAQHPDWIRGQRDVEAQQPRRKVSWPKLRNVVLWPKEKGYDIIKVVANPKAWNKKAIWENAVIAPVECLPAVILGLLLNILDALSYGMILFPLGQPIFEKLGSAGISMFYISCIVSQLIFSCGGSIFKGGIGSEMIEVVPFFHKMAFTIMAKVGEENADAVIATTITAYAISSVLTGIVFFIMGAAGFGYIVGFIPRHILIGCIGGVGYFLIATGVEVSARLDGNLNYDGATLSKLFDADTVTLWVLPLTLAVILFWSQQKITSKYYLPVFILAIPAVFYFFVLSLDELDPQNLRKTGWIFEGPEAGEPWWFFYTLYKFDLVHWDALAETIPAMFALTFFGVLHVPINVPALGVNVGEDNLNLDRELIAHGVSNALSGLAGSIQNYLVYSNSVLFIRSGGDSRLAGIMLAIFTIGVLMIGPIIIGFIPVTMVGVLIFVLGFELFLEAVWEPRKKLKLLEYLTVVTIVVVMGAYDFVIGIFIGIGLAFVTLVVQQSRVPAVRASYSGEIAGSTVRRNPTQSRFLRDVGTQIHVTKLAGYLFFGTIVSVEDRIRSLIEDEAFNERPIRYLILDLWNVTGIDYSAAEAFKRINRLFSRKGVALVLSGVNAAGPLGLSLRAVDLSANGKEVKLFEELNSALESCENELLKTFYSNQQARTSRNPPLTPSQVEVPTKDRKVSHSIDTQFSSPRRNQLHRAATTTLDDSPEARYQNFKEPLRLILQTFQGLTTHNEDFWFRAVPFFIKKEYLAGTILYHRGESATGFYLLEEGILRADYDLPQGQYFESIVAGTTCGELPFFSETDRTATVQAERDCVAWLMDREKWVELQSQEPEVAQELLRISLKLTSERMSAITSYVLTTAG</sequence>
<dbReference type="CDD" id="cd00038">
    <property type="entry name" value="CAP_ED"/>
    <property type="match status" value="1"/>
</dbReference>
<dbReference type="InterPro" id="IPR036513">
    <property type="entry name" value="STAS_dom_sf"/>
</dbReference>
<protein>
    <submittedName>
        <fullName evidence="12">Vacuolar membrane</fullName>
    </submittedName>
</protein>
<feature type="region of interest" description="Disordered" evidence="8">
    <location>
        <begin position="890"/>
        <end position="921"/>
    </location>
</feature>
<keyword evidence="6 9" id="KW-1133">Transmembrane helix</keyword>
<dbReference type="Pfam" id="PF00027">
    <property type="entry name" value="cNMP_binding"/>
    <property type="match status" value="1"/>
</dbReference>
<dbReference type="Gene3D" id="3.30.750.24">
    <property type="entry name" value="STAS domain"/>
    <property type="match status" value="1"/>
</dbReference>
<evidence type="ECO:0000256" key="6">
    <source>
        <dbReference type="ARBA" id="ARBA00022989"/>
    </source>
</evidence>
<evidence type="ECO:0000256" key="1">
    <source>
        <dbReference type="ARBA" id="ARBA00004128"/>
    </source>
</evidence>
<feature type="transmembrane region" description="Helical" evidence="9">
    <location>
        <begin position="559"/>
        <end position="581"/>
    </location>
</feature>
<dbReference type="SMART" id="SM00100">
    <property type="entry name" value="cNMP"/>
    <property type="match status" value="1"/>
</dbReference>
<feature type="domain" description="Cyclic nucleotide-binding" evidence="10">
    <location>
        <begin position="981"/>
        <end position="1062"/>
    </location>
</feature>
<evidence type="ECO:0000256" key="5">
    <source>
        <dbReference type="ARBA" id="ARBA00022970"/>
    </source>
</evidence>
<feature type="compositionally biased region" description="Polar residues" evidence="8">
    <location>
        <begin position="890"/>
        <end position="906"/>
    </location>
</feature>
<evidence type="ECO:0000313" key="12">
    <source>
        <dbReference type="EMBL" id="KAG0649839.1"/>
    </source>
</evidence>
<feature type="region of interest" description="Disordered" evidence="8">
    <location>
        <begin position="111"/>
        <end position="209"/>
    </location>
</feature>
<comment type="caution">
    <text evidence="12">The sequence shown here is derived from an EMBL/GenBank/DDBJ whole genome shotgun (WGS) entry which is preliminary data.</text>
</comment>
<dbReference type="OrthoDB" id="409725at2759"/>
<comment type="subcellular location">
    <subcellularLocation>
        <location evidence="1">Vacuole membrane</location>
        <topology evidence="1">Multi-pass membrane protein</topology>
    </subcellularLocation>
</comment>
<evidence type="ECO:0000256" key="7">
    <source>
        <dbReference type="ARBA" id="ARBA00023136"/>
    </source>
</evidence>
<feature type="compositionally biased region" description="Polar residues" evidence="8">
    <location>
        <begin position="112"/>
        <end position="138"/>
    </location>
</feature>
<dbReference type="PANTHER" id="PTHR43310:SF4">
    <property type="entry name" value="AFR304WP"/>
    <property type="match status" value="1"/>
</dbReference>
<dbReference type="InterPro" id="IPR052706">
    <property type="entry name" value="Membrane-Transporter-like"/>
</dbReference>
<dbReference type="Proteomes" id="UP000785200">
    <property type="component" value="Unassembled WGS sequence"/>
</dbReference>
<feature type="transmembrane region" description="Helical" evidence="9">
    <location>
        <begin position="504"/>
        <end position="524"/>
    </location>
</feature>
<organism evidence="12 13">
    <name type="scientific">Hyphodiscus hymeniophilus</name>
    <dbReference type="NCBI Taxonomy" id="353542"/>
    <lineage>
        <taxon>Eukaryota</taxon>
        <taxon>Fungi</taxon>
        <taxon>Dikarya</taxon>
        <taxon>Ascomycota</taxon>
        <taxon>Pezizomycotina</taxon>
        <taxon>Leotiomycetes</taxon>
        <taxon>Helotiales</taxon>
        <taxon>Hyphodiscaceae</taxon>
        <taxon>Hyphodiscus</taxon>
    </lineage>
</organism>
<keyword evidence="3" id="KW-0926">Vacuole</keyword>
<dbReference type="InterPro" id="IPR014710">
    <property type="entry name" value="RmlC-like_jellyroll"/>
</dbReference>
<feature type="compositionally biased region" description="Polar residues" evidence="8">
    <location>
        <begin position="28"/>
        <end position="38"/>
    </location>
</feature>
<evidence type="ECO:0000313" key="13">
    <source>
        <dbReference type="Proteomes" id="UP000785200"/>
    </source>
</evidence>
<evidence type="ECO:0000256" key="3">
    <source>
        <dbReference type="ARBA" id="ARBA00022554"/>
    </source>
</evidence>
<dbReference type="GO" id="GO:0000329">
    <property type="term" value="C:fungal-type vacuole membrane"/>
    <property type="evidence" value="ECO:0007669"/>
    <property type="project" value="UniProtKB-ARBA"/>
</dbReference>
<evidence type="ECO:0000259" key="11">
    <source>
        <dbReference type="PROSITE" id="PS50801"/>
    </source>
</evidence>
<feature type="transmembrane region" description="Helical" evidence="9">
    <location>
        <begin position="642"/>
        <end position="662"/>
    </location>
</feature>
<feature type="compositionally biased region" description="Basic and acidic residues" evidence="8">
    <location>
        <begin position="197"/>
        <end position="209"/>
    </location>
</feature>
<dbReference type="PANTHER" id="PTHR43310">
    <property type="entry name" value="SULFATE TRANSPORTER YBAR-RELATED"/>
    <property type="match status" value="1"/>
</dbReference>
<dbReference type="AlphaFoldDB" id="A0A9P6VLB8"/>
<dbReference type="EMBL" id="VNKQ01000007">
    <property type="protein sequence ID" value="KAG0649839.1"/>
    <property type="molecule type" value="Genomic_DNA"/>
</dbReference>